<reference evidence="2 3" key="1">
    <citation type="submission" date="2024-06" db="EMBL/GenBank/DDBJ databases">
        <title>Genomic Encyclopedia of Type Strains, Phase IV (KMG-IV): sequencing the most valuable type-strain genomes for metagenomic binning, comparative biology and taxonomic classification.</title>
        <authorList>
            <person name="Goeker M."/>
        </authorList>
    </citation>
    <scope>NUCLEOTIDE SEQUENCE [LARGE SCALE GENOMIC DNA]</scope>
    <source>
        <strain evidence="2 3">DSM 17809</strain>
    </source>
</reference>
<dbReference type="PANTHER" id="PTHR43792:SF1">
    <property type="entry name" value="N-ACETYLTRANSFERASE DOMAIN-CONTAINING PROTEIN"/>
    <property type="match status" value="1"/>
</dbReference>
<evidence type="ECO:0000259" key="1">
    <source>
        <dbReference type="PROSITE" id="PS51186"/>
    </source>
</evidence>
<dbReference type="InterPro" id="IPR016181">
    <property type="entry name" value="Acyl_CoA_acyltransferase"/>
</dbReference>
<keyword evidence="3" id="KW-1185">Reference proteome</keyword>
<dbReference type="PROSITE" id="PS51186">
    <property type="entry name" value="GNAT"/>
    <property type="match status" value="1"/>
</dbReference>
<gene>
    <name evidence="2" type="ORF">ABID41_001367</name>
</gene>
<accession>A0ABV2EH37</accession>
<dbReference type="SUPFAM" id="SSF55729">
    <property type="entry name" value="Acyl-CoA N-acyltransferases (Nat)"/>
    <property type="match status" value="1"/>
</dbReference>
<name>A0ABV2EH37_9CAUL</name>
<comment type="caution">
    <text evidence="2">The sequence shown here is derived from an EMBL/GenBank/DDBJ whole genome shotgun (WGS) entry which is preliminary data.</text>
</comment>
<protein>
    <submittedName>
        <fullName evidence="2">RimJ/RimL family protein N-acetyltransferase</fullName>
    </submittedName>
</protein>
<dbReference type="Gene3D" id="3.40.630.30">
    <property type="match status" value="1"/>
</dbReference>
<dbReference type="RefSeq" id="WP_331927831.1">
    <property type="nucleotide sequence ID" value="NZ_JBEPLU010000001.1"/>
</dbReference>
<proteinExistence type="predicted"/>
<evidence type="ECO:0000313" key="3">
    <source>
        <dbReference type="Proteomes" id="UP001549110"/>
    </source>
</evidence>
<dbReference type="Proteomes" id="UP001549110">
    <property type="component" value="Unassembled WGS sequence"/>
</dbReference>
<dbReference type="InterPro" id="IPR051531">
    <property type="entry name" value="N-acetyltransferase"/>
</dbReference>
<dbReference type="InterPro" id="IPR000182">
    <property type="entry name" value="GNAT_dom"/>
</dbReference>
<sequence length="177" mass="19555">MIIETPRLILRLWREADLEPFAAMSADPEVMVWLGGVLNDEGVRAYKRRADDAFATLGMCRMVIERRADGAFLGCCGLMPGHEQAPISPYIDIGWRLARSAWGGGYASEAAAAVLKDGFDRLGFPEIIAITAQTNRRSRAVMERIGMRHDAASDFDFPGHEEADPLRATVVYRAARS</sequence>
<evidence type="ECO:0000313" key="2">
    <source>
        <dbReference type="EMBL" id="MET3526272.1"/>
    </source>
</evidence>
<organism evidence="2 3">
    <name type="scientific">Phenylobacterium koreense</name>
    <dbReference type="NCBI Taxonomy" id="266125"/>
    <lineage>
        <taxon>Bacteria</taxon>
        <taxon>Pseudomonadati</taxon>
        <taxon>Pseudomonadota</taxon>
        <taxon>Alphaproteobacteria</taxon>
        <taxon>Caulobacterales</taxon>
        <taxon>Caulobacteraceae</taxon>
        <taxon>Phenylobacterium</taxon>
    </lineage>
</organism>
<dbReference type="PANTHER" id="PTHR43792">
    <property type="entry name" value="GNAT FAMILY, PUTATIVE (AFU_ORTHOLOGUE AFUA_3G00765)-RELATED-RELATED"/>
    <property type="match status" value="1"/>
</dbReference>
<feature type="domain" description="N-acetyltransferase" evidence="1">
    <location>
        <begin position="8"/>
        <end position="167"/>
    </location>
</feature>
<dbReference type="EMBL" id="JBEPLU010000001">
    <property type="protein sequence ID" value="MET3526272.1"/>
    <property type="molecule type" value="Genomic_DNA"/>
</dbReference>
<dbReference type="Pfam" id="PF13302">
    <property type="entry name" value="Acetyltransf_3"/>
    <property type="match status" value="1"/>
</dbReference>